<reference evidence="2" key="1">
    <citation type="journal article" date="2022" name="bioRxiv">
        <title>Sequencing and chromosome-scale assembly of the giantPleurodeles waltlgenome.</title>
        <authorList>
            <person name="Brown T."/>
            <person name="Elewa A."/>
            <person name="Iarovenko S."/>
            <person name="Subramanian E."/>
            <person name="Araus A.J."/>
            <person name="Petzold A."/>
            <person name="Susuki M."/>
            <person name="Suzuki K.-i.T."/>
            <person name="Hayashi T."/>
            <person name="Toyoda A."/>
            <person name="Oliveira C."/>
            <person name="Osipova E."/>
            <person name="Leigh N.D."/>
            <person name="Simon A."/>
            <person name="Yun M.H."/>
        </authorList>
    </citation>
    <scope>NUCLEOTIDE SEQUENCE</scope>
    <source>
        <strain evidence="2">20211129_DDA</strain>
        <tissue evidence="2">Liver</tissue>
    </source>
</reference>
<proteinExistence type="predicted"/>
<evidence type="ECO:0000313" key="3">
    <source>
        <dbReference type="Proteomes" id="UP001066276"/>
    </source>
</evidence>
<name>A0AAV7LHH8_PLEWA</name>
<dbReference type="Proteomes" id="UP001066276">
    <property type="component" value="Chromosome 11"/>
</dbReference>
<protein>
    <submittedName>
        <fullName evidence="2">Uncharacterized protein</fullName>
    </submittedName>
</protein>
<feature type="region of interest" description="Disordered" evidence="1">
    <location>
        <begin position="1"/>
        <end position="39"/>
    </location>
</feature>
<keyword evidence="3" id="KW-1185">Reference proteome</keyword>
<dbReference type="AlphaFoldDB" id="A0AAV7LHH8"/>
<gene>
    <name evidence="2" type="ORF">NDU88_004163</name>
</gene>
<dbReference type="EMBL" id="JANPWB010000015">
    <property type="protein sequence ID" value="KAJ1091035.1"/>
    <property type="molecule type" value="Genomic_DNA"/>
</dbReference>
<feature type="compositionally biased region" description="Polar residues" evidence="1">
    <location>
        <begin position="9"/>
        <end position="19"/>
    </location>
</feature>
<accession>A0AAV7LHH8</accession>
<sequence length="90" mass="9717">MGKLENQHSKLVSGTQRTQRPTDDGATGGPPSHRGSLDDSLDALDFADLLAEVQNNLRGIDAKTGILISRLDLVNNRLGKHKDGLSQLEQ</sequence>
<evidence type="ECO:0000313" key="2">
    <source>
        <dbReference type="EMBL" id="KAJ1091035.1"/>
    </source>
</evidence>
<comment type="caution">
    <text evidence="2">The sequence shown here is derived from an EMBL/GenBank/DDBJ whole genome shotgun (WGS) entry which is preliminary data.</text>
</comment>
<organism evidence="2 3">
    <name type="scientific">Pleurodeles waltl</name>
    <name type="common">Iberian ribbed newt</name>
    <dbReference type="NCBI Taxonomy" id="8319"/>
    <lineage>
        <taxon>Eukaryota</taxon>
        <taxon>Metazoa</taxon>
        <taxon>Chordata</taxon>
        <taxon>Craniata</taxon>
        <taxon>Vertebrata</taxon>
        <taxon>Euteleostomi</taxon>
        <taxon>Amphibia</taxon>
        <taxon>Batrachia</taxon>
        <taxon>Caudata</taxon>
        <taxon>Salamandroidea</taxon>
        <taxon>Salamandridae</taxon>
        <taxon>Pleurodelinae</taxon>
        <taxon>Pleurodeles</taxon>
    </lineage>
</organism>
<evidence type="ECO:0000256" key="1">
    <source>
        <dbReference type="SAM" id="MobiDB-lite"/>
    </source>
</evidence>